<comment type="caution">
    <text evidence="3">The sequence shown here is derived from an EMBL/GenBank/DDBJ whole genome shotgun (WGS) entry which is preliminary data.</text>
</comment>
<dbReference type="EMBL" id="BTGU01000021">
    <property type="protein sequence ID" value="GMN45674.1"/>
    <property type="molecule type" value="Genomic_DNA"/>
</dbReference>
<sequence>MTCLLQSSLRLNQWKQVHALVVTKHPSLTPVFAEKLLESSAVHYARKVFDKIRQPDMHIYNAFVCTYCKLSMNQEALKTFCSLHWSGTRVFSSTIPPVIKLRLSLRDIGVGKQMHSVAISRVGILKRLGSSLMACVRTVVSWNSMISCYAQNEDHCEICAKLGDLEMGLRIKKFIDETSFRSDMIISTAILELYVKCGDVDGARREFDRMDRKDVVTWSAMIAGYAQNGRSIEAVKLFECMTSEKIKPDSIALVSALSVVLNRALWKLVNVSLPT</sequence>
<evidence type="ECO:0008006" key="5">
    <source>
        <dbReference type="Google" id="ProtNLM"/>
    </source>
</evidence>
<accession>A0AA87ZXN8</accession>
<evidence type="ECO:0000313" key="3">
    <source>
        <dbReference type="EMBL" id="GMN45674.1"/>
    </source>
</evidence>
<evidence type="ECO:0000256" key="1">
    <source>
        <dbReference type="ARBA" id="ARBA00022737"/>
    </source>
</evidence>
<dbReference type="Pfam" id="PF13041">
    <property type="entry name" value="PPR_2"/>
    <property type="match status" value="1"/>
</dbReference>
<keyword evidence="1" id="KW-0677">Repeat</keyword>
<dbReference type="Proteomes" id="UP001187192">
    <property type="component" value="Unassembled WGS sequence"/>
</dbReference>
<keyword evidence="4" id="KW-1185">Reference proteome</keyword>
<evidence type="ECO:0000313" key="4">
    <source>
        <dbReference type="Proteomes" id="UP001187192"/>
    </source>
</evidence>
<dbReference type="Pfam" id="PF01535">
    <property type="entry name" value="PPR"/>
    <property type="match status" value="2"/>
</dbReference>
<proteinExistence type="predicted"/>
<dbReference type="InterPro" id="IPR046960">
    <property type="entry name" value="PPR_At4g14850-like_plant"/>
</dbReference>
<protein>
    <recommendedName>
        <fullName evidence="5">Pentatricopeptide repeat-containing protein</fullName>
    </recommendedName>
</protein>
<dbReference type="NCBIfam" id="TIGR00756">
    <property type="entry name" value="PPR"/>
    <property type="match status" value="1"/>
</dbReference>
<dbReference type="Gene3D" id="1.25.40.10">
    <property type="entry name" value="Tetratricopeptide repeat domain"/>
    <property type="match status" value="2"/>
</dbReference>
<evidence type="ECO:0000256" key="2">
    <source>
        <dbReference type="PROSITE-ProRule" id="PRU00708"/>
    </source>
</evidence>
<dbReference type="PROSITE" id="PS51375">
    <property type="entry name" value="PPR"/>
    <property type="match status" value="1"/>
</dbReference>
<dbReference type="AlphaFoldDB" id="A0AA87ZXN8"/>
<reference evidence="3" key="1">
    <citation type="submission" date="2023-07" db="EMBL/GenBank/DDBJ databases">
        <title>draft genome sequence of fig (Ficus carica).</title>
        <authorList>
            <person name="Takahashi T."/>
            <person name="Nishimura K."/>
        </authorList>
    </citation>
    <scope>NUCLEOTIDE SEQUENCE</scope>
</reference>
<dbReference type="GO" id="GO:0009451">
    <property type="term" value="P:RNA modification"/>
    <property type="evidence" value="ECO:0007669"/>
    <property type="project" value="InterPro"/>
</dbReference>
<dbReference type="InterPro" id="IPR011990">
    <property type="entry name" value="TPR-like_helical_dom_sf"/>
</dbReference>
<organism evidence="3 4">
    <name type="scientific">Ficus carica</name>
    <name type="common">Common fig</name>
    <dbReference type="NCBI Taxonomy" id="3494"/>
    <lineage>
        <taxon>Eukaryota</taxon>
        <taxon>Viridiplantae</taxon>
        <taxon>Streptophyta</taxon>
        <taxon>Embryophyta</taxon>
        <taxon>Tracheophyta</taxon>
        <taxon>Spermatophyta</taxon>
        <taxon>Magnoliopsida</taxon>
        <taxon>eudicotyledons</taxon>
        <taxon>Gunneridae</taxon>
        <taxon>Pentapetalae</taxon>
        <taxon>rosids</taxon>
        <taxon>fabids</taxon>
        <taxon>Rosales</taxon>
        <taxon>Moraceae</taxon>
        <taxon>Ficeae</taxon>
        <taxon>Ficus</taxon>
    </lineage>
</organism>
<name>A0AA87ZXN8_FICCA</name>
<dbReference type="Gramene" id="FCD_00018227-RA">
    <property type="protein sequence ID" value="FCD_00018227-RA:cds"/>
    <property type="gene ID" value="FCD_00018227"/>
</dbReference>
<dbReference type="PANTHER" id="PTHR47926">
    <property type="entry name" value="PENTATRICOPEPTIDE REPEAT-CONTAINING PROTEIN"/>
    <property type="match status" value="1"/>
</dbReference>
<dbReference type="GO" id="GO:0003723">
    <property type="term" value="F:RNA binding"/>
    <property type="evidence" value="ECO:0007669"/>
    <property type="project" value="InterPro"/>
</dbReference>
<dbReference type="FunFam" id="1.25.40.10:FF:000285">
    <property type="entry name" value="Pentatricopeptide repeat-containing protein, chloroplastic"/>
    <property type="match status" value="1"/>
</dbReference>
<dbReference type="InterPro" id="IPR002885">
    <property type="entry name" value="PPR_rpt"/>
</dbReference>
<gene>
    <name evidence="3" type="ORF">TIFTF001_014862</name>
</gene>
<feature type="repeat" description="PPR" evidence="2">
    <location>
        <begin position="214"/>
        <end position="248"/>
    </location>
</feature>